<dbReference type="STRING" id="227377.CBU_0824"/>
<comment type="catalytic activity">
    <reaction evidence="8">
        <text>(2S)-2-[5-amino-1-(5-phospho-beta-D-ribosyl)imidazole-4-carboxamido]succinate = 5-amino-1-(5-phospho-beta-D-ribosyl)imidazole-4-carboxamide + fumarate</text>
        <dbReference type="Rhea" id="RHEA:23920"/>
        <dbReference type="ChEBI" id="CHEBI:29806"/>
        <dbReference type="ChEBI" id="CHEBI:58443"/>
        <dbReference type="ChEBI" id="CHEBI:58475"/>
        <dbReference type="EC" id="4.3.2.2"/>
    </reaction>
    <physiologicalReaction direction="left-to-right" evidence="8">
        <dbReference type="Rhea" id="RHEA:23921"/>
    </physiologicalReaction>
</comment>
<dbReference type="SUPFAM" id="SSF48557">
    <property type="entry name" value="L-aspartase-like"/>
    <property type="match status" value="1"/>
</dbReference>
<dbReference type="GO" id="GO:0005829">
    <property type="term" value="C:cytosol"/>
    <property type="evidence" value="ECO:0000318"/>
    <property type="project" value="GO_Central"/>
</dbReference>
<dbReference type="Proteomes" id="UP000002671">
    <property type="component" value="Chromosome"/>
</dbReference>
<dbReference type="CDD" id="cd01598">
    <property type="entry name" value="PurB"/>
    <property type="match status" value="1"/>
</dbReference>
<dbReference type="AlphaFoldDB" id="Q83DB4"/>
<comment type="pathway">
    <text evidence="1 13">Purine metabolism; IMP biosynthesis via de novo pathway; 5-amino-1-(5-phospho-D-ribosyl)imidazole-4-carboxamide from 5-amino-1-(5-phospho-D-ribosyl)imidazole-4-carboxylate: step 2/2.</text>
</comment>
<evidence type="ECO:0000256" key="4">
    <source>
        <dbReference type="ARBA" id="ARBA00012339"/>
    </source>
</evidence>
<dbReference type="OrthoDB" id="9768878at2"/>
<feature type="domain" description="Fumarate lyase N-terminal" evidence="14">
    <location>
        <begin position="14"/>
        <end position="312"/>
    </location>
</feature>
<comment type="catalytic activity">
    <reaction evidence="11">
        <text>N(6)-(1,2-dicarboxyethyl)-AMP = fumarate + AMP</text>
        <dbReference type="Rhea" id="RHEA:16853"/>
        <dbReference type="ChEBI" id="CHEBI:29806"/>
        <dbReference type="ChEBI" id="CHEBI:57567"/>
        <dbReference type="ChEBI" id="CHEBI:456215"/>
        <dbReference type="EC" id="4.3.2.2"/>
    </reaction>
    <physiologicalReaction direction="left-to-right" evidence="11">
        <dbReference type="Rhea" id="RHEA:16854"/>
    </physiologicalReaction>
</comment>
<evidence type="ECO:0000256" key="9">
    <source>
        <dbReference type="ARBA" id="ARBA00025012"/>
    </source>
</evidence>
<dbReference type="Gene3D" id="1.10.275.10">
    <property type="entry name" value="Fumarase/aspartase (N-terminal domain)"/>
    <property type="match status" value="1"/>
</dbReference>
<dbReference type="InterPro" id="IPR024083">
    <property type="entry name" value="Fumarase/histidase_N"/>
</dbReference>
<accession>Q83DB4</accession>
<evidence type="ECO:0000256" key="13">
    <source>
        <dbReference type="RuleBase" id="RU361172"/>
    </source>
</evidence>
<protein>
    <recommendedName>
        <fullName evidence="5 12">Adenylosuccinate lyase</fullName>
        <shortName evidence="13">ASL</shortName>
        <ecNumber evidence="4 12">4.3.2.2</ecNumber>
    </recommendedName>
    <alternativeName>
        <fullName evidence="10 13">Adenylosuccinase</fullName>
    </alternativeName>
</protein>
<dbReference type="PANTHER" id="PTHR43411">
    <property type="entry name" value="ADENYLOSUCCINATE LYASE"/>
    <property type="match status" value="1"/>
</dbReference>
<evidence type="ECO:0000256" key="1">
    <source>
        <dbReference type="ARBA" id="ARBA00004706"/>
    </source>
</evidence>
<dbReference type="InterPro" id="IPR008948">
    <property type="entry name" value="L-Aspartase-like"/>
</dbReference>
<dbReference type="PATRIC" id="fig|227377.7.peg.809"/>
<dbReference type="EC" id="4.3.2.2" evidence="4 12"/>
<dbReference type="PRINTS" id="PR00149">
    <property type="entry name" value="FUMRATELYASE"/>
</dbReference>
<dbReference type="GO" id="GO:0044208">
    <property type="term" value="P:'de novo' AMP biosynthetic process"/>
    <property type="evidence" value="ECO:0007669"/>
    <property type="project" value="UniProtKB-UniPathway"/>
</dbReference>
<dbReference type="NCBIfam" id="TIGR00928">
    <property type="entry name" value="purB"/>
    <property type="match status" value="1"/>
</dbReference>
<dbReference type="eggNOG" id="COG0015">
    <property type="taxonomic scope" value="Bacteria"/>
</dbReference>
<dbReference type="GO" id="GO:0070626">
    <property type="term" value="F:(S)-2-(5-amino-1-(5-phospho-D-ribosyl)imidazole-4-carboxamido) succinate lyase (fumarate-forming) activity"/>
    <property type="evidence" value="ECO:0007669"/>
    <property type="project" value="RHEA"/>
</dbReference>
<dbReference type="InterPro" id="IPR047136">
    <property type="entry name" value="PurB_bact"/>
</dbReference>
<dbReference type="RefSeq" id="NP_819844.1">
    <property type="nucleotide sequence ID" value="NC_002971.4"/>
</dbReference>
<dbReference type="InterPro" id="IPR020557">
    <property type="entry name" value="Fumarate_lyase_CS"/>
</dbReference>
<feature type="domain" description="Adenylosuccinate lyase PurB C-terminal" evidence="15">
    <location>
        <begin position="331"/>
        <end position="445"/>
    </location>
</feature>
<dbReference type="NCBIfam" id="NF006764">
    <property type="entry name" value="PRK09285.1"/>
    <property type="match status" value="1"/>
</dbReference>
<proteinExistence type="inferred from homology"/>
<dbReference type="GO" id="GO:0006163">
    <property type="term" value="P:purine nucleotide metabolic process"/>
    <property type="evidence" value="ECO:0000318"/>
    <property type="project" value="GO_Central"/>
</dbReference>
<gene>
    <name evidence="16" type="primary">purB</name>
    <name evidence="16" type="ordered locus">CBU_0824</name>
</gene>
<sequence>MKLSPLTALSPLDGRYQNKVEALRPILSEYGLIRYRVIVEIKWLLFLSQEKTLTEIPSLNDSDIKKLEEIIDHFDLQAAEAVKTIEATTNHDVKAVEYYLQRQLEKEKNLAPLIGFIHFGCTSEDINNLSYSLMINEAREIALIPIIKNIGMRFQTLAEKYAELPLLSRTHGQPATPTTLGKELANIVARIHAQYHSLAHLKLLGKMNGAVGNFNAHQAAYPTFDWPTFNKRFIQSLGLEANEYTTQIEPHDRLSEFLQSLVRLNTILIDCCRDIWSYISLGYFFQKSKKNEVGSSTMPHKVNPIDFENAEGNLGLANALANHLINKLPISRWQRDLTDSTVMRNLGCIFGYALIAYESLLKGLDKISANEQRIREDLEAHSEVLAEALQTVMRRYGVPRAYEQLKELTRDKTIDKNRLTKFIEQLSLPTEAKNHLKSLTPSNYTGFAAELAKKISTFKWD</sequence>
<evidence type="ECO:0000256" key="10">
    <source>
        <dbReference type="ARBA" id="ARBA00030717"/>
    </source>
</evidence>
<dbReference type="InterPro" id="IPR004769">
    <property type="entry name" value="Pur_lyase"/>
</dbReference>
<reference evidence="16 17" key="2">
    <citation type="journal article" date="2009" name="Infect. Immun.">
        <title>Comparative genomics reveal extensive transposon-mediated genomic plasticity and diversity among potential effector proteins within the genus Coxiella.</title>
        <authorList>
            <person name="Beare P.A."/>
            <person name="Unsworth N."/>
            <person name="Andoh M."/>
            <person name="Voth D.E."/>
            <person name="Omsland A."/>
            <person name="Gilk S.D."/>
            <person name="Williams K.P."/>
            <person name="Sobral B.W."/>
            <person name="Kupko J.J.III."/>
            <person name="Porcella S.F."/>
            <person name="Samuel J.E."/>
            <person name="Heinzen R.A."/>
        </authorList>
    </citation>
    <scope>NUCLEOTIDE SEQUENCE [LARGE SCALE GENOMIC DNA]</scope>
    <source>
        <strain evidence="17">RSA 493 / Nine Mile phase I</strain>
    </source>
</reference>
<dbReference type="PROSITE" id="PS00163">
    <property type="entry name" value="FUMARATE_LYASES"/>
    <property type="match status" value="1"/>
</dbReference>
<dbReference type="UniPathway" id="UPA00075">
    <property type="reaction ID" value="UER00336"/>
</dbReference>
<dbReference type="InterPro" id="IPR022761">
    <property type="entry name" value="Fumarate_lyase_N"/>
</dbReference>
<evidence type="ECO:0000256" key="8">
    <source>
        <dbReference type="ARBA" id="ARBA00024477"/>
    </source>
</evidence>
<evidence type="ECO:0000259" key="14">
    <source>
        <dbReference type="Pfam" id="PF00206"/>
    </source>
</evidence>
<keyword evidence="7 13" id="KW-0456">Lyase</keyword>
<dbReference type="InterPro" id="IPR013539">
    <property type="entry name" value="PurB_C"/>
</dbReference>
<dbReference type="Gene3D" id="1.10.40.30">
    <property type="entry name" value="Fumarase/aspartase (C-terminal domain)"/>
    <property type="match status" value="1"/>
</dbReference>
<evidence type="ECO:0000256" key="5">
    <source>
        <dbReference type="ARBA" id="ARBA00017058"/>
    </source>
</evidence>
<keyword evidence="6 13" id="KW-0658">Purine biosynthesis</keyword>
<comment type="function">
    <text evidence="9">Catalyzes two reactions in de novo purine nucleotide biosynthesis. Catalyzes the breakdown of 5-aminoimidazole- (N-succinylocarboxamide) ribotide (SAICAR or 2-[5-amino-1-(5-phospho-beta-D-ribosyl)imidazole-4-carboxamido]succinate) to 5-aminoimidazole-4-carboxamide ribotide (AICAR or 5-amino-1-(5-phospho-beta-D-ribosyl)imidazole-4-carboxamide) and fumarate, and of adenylosuccinate (ADS or N(6)-(1,2-dicarboxyethyl)-AMP) to adenosine monophosphate (AMP) and fumarate.</text>
</comment>
<evidence type="ECO:0000256" key="3">
    <source>
        <dbReference type="ARBA" id="ARBA00008273"/>
    </source>
</evidence>
<dbReference type="Gene3D" id="1.20.200.10">
    <property type="entry name" value="Fumarase/aspartase (Central domain)"/>
    <property type="match status" value="1"/>
</dbReference>
<dbReference type="GO" id="GO:0006189">
    <property type="term" value="P:'de novo' IMP biosynthetic process"/>
    <property type="evidence" value="ECO:0007669"/>
    <property type="project" value="UniProtKB-UniPathway"/>
</dbReference>
<dbReference type="GO" id="GO:0004018">
    <property type="term" value="F:N6-(1,2-dicarboxyethyl)AMP AMP-lyase (fumarate-forming) activity"/>
    <property type="evidence" value="ECO:0000318"/>
    <property type="project" value="GO_Central"/>
</dbReference>
<dbReference type="Pfam" id="PF08328">
    <property type="entry name" value="ASL_C"/>
    <property type="match status" value="1"/>
</dbReference>
<dbReference type="KEGG" id="cbu:CBU_0824"/>
<name>Q83DB4_COXBU</name>
<dbReference type="EMBL" id="AE016828">
    <property type="protein sequence ID" value="AAO90358.1"/>
    <property type="molecule type" value="Genomic_DNA"/>
</dbReference>
<evidence type="ECO:0000256" key="7">
    <source>
        <dbReference type="ARBA" id="ARBA00023239"/>
    </source>
</evidence>
<evidence type="ECO:0000259" key="15">
    <source>
        <dbReference type="Pfam" id="PF08328"/>
    </source>
</evidence>
<reference evidence="16 17" key="1">
    <citation type="journal article" date="2003" name="Proc. Natl. Acad. Sci. U.S.A.">
        <title>Complete genome sequence of the Q-fever pathogen, Coxiella burnetii.</title>
        <authorList>
            <person name="Seshadri R."/>
            <person name="Paulsen I.T."/>
            <person name="Eisen J.A."/>
            <person name="Read T.D."/>
            <person name="Nelson K.E."/>
            <person name="Nelson W.C."/>
            <person name="Ward N.L."/>
            <person name="Tettelin H."/>
            <person name="Davidsen T.M."/>
            <person name="Beanan M.J."/>
            <person name="Deboy R.T."/>
            <person name="Daugherty S.C."/>
            <person name="Brinkac L.M."/>
            <person name="Madupu R."/>
            <person name="Dodson R.J."/>
            <person name="Khouri H.M."/>
            <person name="Lee K.H."/>
            <person name="Carty H.A."/>
            <person name="Scanlan D."/>
            <person name="Heinzen R.A."/>
            <person name="Thompson H.A."/>
            <person name="Samuel J.E."/>
            <person name="Fraser C.M."/>
            <person name="Heidelberg J.F."/>
        </authorList>
    </citation>
    <scope>NUCLEOTIDE SEQUENCE [LARGE SCALE GENOMIC DNA]</scope>
    <source>
        <strain evidence="17">RSA 493 / Nine Mile phase I</strain>
    </source>
</reference>
<dbReference type="RefSeq" id="WP_010957828.1">
    <property type="nucleotide sequence ID" value="NC_002971.4"/>
</dbReference>
<evidence type="ECO:0000256" key="6">
    <source>
        <dbReference type="ARBA" id="ARBA00022755"/>
    </source>
</evidence>
<comment type="pathway">
    <text evidence="2 13">Purine metabolism; AMP biosynthesis via de novo pathway; AMP from IMP: step 2/2.</text>
</comment>
<evidence type="ECO:0000256" key="11">
    <source>
        <dbReference type="ARBA" id="ARBA00049115"/>
    </source>
</evidence>
<comment type="similarity">
    <text evidence="3 13">Belongs to the lyase 1 family. Adenylosuccinate lyase subfamily.</text>
</comment>
<evidence type="ECO:0000256" key="12">
    <source>
        <dbReference type="NCBIfam" id="TIGR00928"/>
    </source>
</evidence>
<dbReference type="EnsemblBacteria" id="AAO90358">
    <property type="protein sequence ID" value="AAO90358"/>
    <property type="gene ID" value="CBU_0824"/>
</dbReference>
<dbReference type="UniPathway" id="UPA00074">
    <property type="reaction ID" value="UER00132"/>
</dbReference>
<keyword evidence="17" id="KW-1185">Reference proteome</keyword>
<organism evidence="16 17">
    <name type="scientific">Coxiella burnetii (strain RSA 493 / Nine Mile phase I)</name>
    <dbReference type="NCBI Taxonomy" id="227377"/>
    <lineage>
        <taxon>Bacteria</taxon>
        <taxon>Pseudomonadati</taxon>
        <taxon>Pseudomonadota</taxon>
        <taxon>Gammaproteobacteria</taxon>
        <taxon>Legionellales</taxon>
        <taxon>Coxiellaceae</taxon>
        <taxon>Coxiella</taxon>
    </lineage>
</organism>
<dbReference type="GeneID" id="1208717"/>
<evidence type="ECO:0000256" key="2">
    <source>
        <dbReference type="ARBA" id="ARBA00004734"/>
    </source>
</evidence>
<dbReference type="PANTHER" id="PTHR43411:SF1">
    <property type="entry name" value="ADENYLOSUCCINATE LYASE"/>
    <property type="match status" value="1"/>
</dbReference>
<dbReference type="HOGENOM" id="CLU_025566_2_0_6"/>
<dbReference type="Pfam" id="PF00206">
    <property type="entry name" value="Lyase_1"/>
    <property type="match status" value="1"/>
</dbReference>
<dbReference type="FunFam" id="1.20.200.10:FF:000004">
    <property type="entry name" value="Adenylosuccinate lyase"/>
    <property type="match status" value="1"/>
</dbReference>
<evidence type="ECO:0000313" key="16">
    <source>
        <dbReference type="EMBL" id="AAO90358.1"/>
    </source>
</evidence>
<evidence type="ECO:0000313" key="17">
    <source>
        <dbReference type="Proteomes" id="UP000002671"/>
    </source>
</evidence>
<dbReference type="InterPro" id="IPR000362">
    <property type="entry name" value="Fumarate_lyase_fam"/>
</dbReference>